<proteinExistence type="predicted"/>
<evidence type="ECO:0000313" key="1">
    <source>
        <dbReference type="EMBL" id="RKL67532.1"/>
    </source>
</evidence>
<dbReference type="AlphaFoldDB" id="A0A3A9KAF5"/>
<reference evidence="1 2" key="1">
    <citation type="submission" date="2017-10" db="EMBL/GenBank/DDBJ databases">
        <title>Bacillus sp. nov., a halophilic bacterium isolated from a Keqin Lake.</title>
        <authorList>
            <person name="Wang H."/>
        </authorList>
    </citation>
    <scope>NUCLEOTIDE SEQUENCE [LARGE SCALE GENOMIC DNA]</scope>
    <source>
        <strain evidence="1 2">KCTC 13187</strain>
    </source>
</reference>
<evidence type="ECO:0008006" key="3">
    <source>
        <dbReference type="Google" id="ProtNLM"/>
    </source>
</evidence>
<sequence>MTRDELVAELENKKLTEVIDLIEEAEAGYLTELELAPSLGLLRDDTLNEAVLNYLSSQGVEIIYVTEDEE</sequence>
<dbReference type="RefSeq" id="WP_110935304.1">
    <property type="nucleotide sequence ID" value="NZ_KZ614146.1"/>
</dbReference>
<protein>
    <recommendedName>
        <fullName evidence="3">RNA polymerase sigma factor 70 region 1.1 domain-containing protein</fullName>
    </recommendedName>
</protein>
<gene>
    <name evidence="1" type="ORF">CR203_09285</name>
</gene>
<accession>A0A3A9KAF5</accession>
<dbReference type="Proteomes" id="UP000281498">
    <property type="component" value="Unassembled WGS sequence"/>
</dbReference>
<dbReference type="EMBL" id="PDOE01000003">
    <property type="protein sequence ID" value="RKL67532.1"/>
    <property type="molecule type" value="Genomic_DNA"/>
</dbReference>
<organism evidence="1 2">
    <name type="scientific">Salipaludibacillus neizhouensis</name>
    <dbReference type="NCBI Taxonomy" id="885475"/>
    <lineage>
        <taxon>Bacteria</taxon>
        <taxon>Bacillati</taxon>
        <taxon>Bacillota</taxon>
        <taxon>Bacilli</taxon>
        <taxon>Bacillales</taxon>
        <taxon>Bacillaceae</taxon>
    </lineage>
</organism>
<evidence type="ECO:0000313" key="2">
    <source>
        <dbReference type="Proteomes" id="UP000281498"/>
    </source>
</evidence>
<dbReference type="OrthoDB" id="2973066at2"/>
<name>A0A3A9KAF5_9BACI</name>
<comment type="caution">
    <text evidence="1">The sequence shown here is derived from an EMBL/GenBank/DDBJ whole genome shotgun (WGS) entry which is preliminary data.</text>
</comment>
<keyword evidence="2" id="KW-1185">Reference proteome</keyword>